<sequence length="134" mass="14002">MNTNLYRLVFNAAQGMLVAVQESAANRGKGRHAGRGMPTARAATARFALPAITLGVWMAMGVPVKAVAQIVADPNAGAHRPTVGQTANGLPQVDITRPSAAGVSPNQYSQFDVNKPGAIHTSRVTGGTQMAYQY</sequence>
<evidence type="ECO:0000313" key="2">
    <source>
        <dbReference type="EMBL" id="QBP13289.1"/>
    </source>
</evidence>
<dbReference type="RefSeq" id="WP_017512212.1">
    <property type="nucleotide sequence ID" value="NZ_CP037901.1"/>
</dbReference>
<dbReference type="Pfam" id="PF13018">
    <property type="entry name" value="ESPR"/>
    <property type="match status" value="1"/>
</dbReference>
<evidence type="ECO:0000259" key="1">
    <source>
        <dbReference type="Pfam" id="PF13018"/>
    </source>
</evidence>
<dbReference type="SUPFAM" id="SSF51126">
    <property type="entry name" value="Pectin lyase-like"/>
    <property type="match status" value="1"/>
</dbReference>
<dbReference type="InterPro" id="IPR012334">
    <property type="entry name" value="Pectin_lyas_fold"/>
</dbReference>
<feature type="domain" description="ESPR" evidence="1">
    <location>
        <begin position="1"/>
        <end position="49"/>
    </location>
</feature>
<evidence type="ECO:0000313" key="3">
    <source>
        <dbReference type="Proteomes" id="UP000253772"/>
    </source>
</evidence>
<organism evidence="2 3">
    <name type="scientific">Cupriavidus metallidurans</name>
    <dbReference type="NCBI Taxonomy" id="119219"/>
    <lineage>
        <taxon>Bacteria</taxon>
        <taxon>Pseudomonadati</taxon>
        <taxon>Pseudomonadota</taxon>
        <taxon>Betaproteobacteria</taxon>
        <taxon>Burkholderiales</taxon>
        <taxon>Burkholderiaceae</taxon>
        <taxon>Cupriavidus</taxon>
    </lineage>
</organism>
<name>A0A482J163_9BURK</name>
<reference evidence="2 3" key="1">
    <citation type="submission" date="2019-03" db="EMBL/GenBank/DDBJ databases">
        <title>Comparative insights into the high quality Complete genome sequence of highly metal resistant Cupriavidus metallidurans strain BS1 isolated from a gold-copper mine.</title>
        <authorList>
            <person name="Mazhar H.S."/>
            <person name="Rensing C."/>
        </authorList>
    </citation>
    <scope>NUCLEOTIDE SEQUENCE [LARGE SCALE GENOMIC DNA]</scope>
    <source>
        <strain evidence="2 3">BS1</strain>
    </source>
</reference>
<dbReference type="AlphaFoldDB" id="A0A482J163"/>
<dbReference type="InterPro" id="IPR011050">
    <property type="entry name" value="Pectin_lyase_fold/virulence"/>
</dbReference>
<proteinExistence type="predicted"/>
<dbReference type="EMBL" id="CP037901">
    <property type="protein sequence ID" value="QBP13289.1"/>
    <property type="molecule type" value="Genomic_DNA"/>
</dbReference>
<protein>
    <recommendedName>
        <fullName evidence="1">ESPR domain-containing protein</fullName>
    </recommendedName>
</protein>
<gene>
    <name evidence="2" type="ORF">DDF84_027030</name>
</gene>
<dbReference type="InterPro" id="IPR024973">
    <property type="entry name" value="ESPR"/>
</dbReference>
<dbReference type="OrthoDB" id="5666689at2"/>
<accession>A0A482J163</accession>
<dbReference type="Proteomes" id="UP000253772">
    <property type="component" value="Chromosome c2"/>
</dbReference>
<dbReference type="Gene3D" id="2.160.20.10">
    <property type="entry name" value="Single-stranded right-handed beta-helix, Pectin lyase-like"/>
    <property type="match status" value="1"/>
</dbReference>